<feature type="region of interest" description="Disordered" evidence="5">
    <location>
        <begin position="41"/>
        <end position="75"/>
    </location>
</feature>
<feature type="compositionally biased region" description="Basic and acidic residues" evidence="5">
    <location>
        <begin position="41"/>
        <end position="65"/>
    </location>
</feature>
<evidence type="ECO:0000313" key="8">
    <source>
        <dbReference type="Proteomes" id="UP000001876"/>
    </source>
</evidence>
<evidence type="ECO:0000256" key="5">
    <source>
        <dbReference type="SAM" id="MobiDB-lite"/>
    </source>
</evidence>
<feature type="region of interest" description="Disordered" evidence="5">
    <location>
        <begin position="260"/>
        <end position="324"/>
    </location>
</feature>
<name>C1N3E3_MICPC</name>
<evidence type="ECO:0000256" key="3">
    <source>
        <dbReference type="ARBA" id="ARBA00022833"/>
    </source>
</evidence>
<feature type="compositionally biased region" description="Basic and acidic residues" evidence="5">
    <location>
        <begin position="301"/>
        <end position="324"/>
    </location>
</feature>
<evidence type="ECO:0000256" key="2">
    <source>
        <dbReference type="ARBA" id="ARBA00022771"/>
    </source>
</evidence>
<feature type="region of interest" description="Disordered" evidence="5">
    <location>
        <begin position="155"/>
        <end position="182"/>
    </location>
</feature>
<dbReference type="EMBL" id="GG663746">
    <property type="protein sequence ID" value="EEH53183.1"/>
    <property type="molecule type" value="Genomic_DNA"/>
</dbReference>
<dbReference type="InterPro" id="IPR000571">
    <property type="entry name" value="Znf_CCCH"/>
</dbReference>
<dbReference type="PANTHER" id="PTHR36971">
    <property type="entry name" value="UNNAMED PRODUCT"/>
    <property type="match status" value="1"/>
</dbReference>
<evidence type="ECO:0000313" key="7">
    <source>
        <dbReference type="EMBL" id="EEH53183.1"/>
    </source>
</evidence>
<protein>
    <submittedName>
        <fullName evidence="7">Predicted protein</fullName>
    </submittedName>
</protein>
<dbReference type="Gene3D" id="4.10.1000.10">
    <property type="entry name" value="Zinc finger, CCCH-type"/>
    <property type="match status" value="1"/>
</dbReference>
<dbReference type="SMART" id="SM00356">
    <property type="entry name" value="ZnF_C3H1"/>
    <property type="match status" value="1"/>
</dbReference>
<evidence type="ECO:0000256" key="1">
    <source>
        <dbReference type="ARBA" id="ARBA00022723"/>
    </source>
</evidence>
<dbReference type="PANTHER" id="PTHR36971:SF1">
    <property type="entry name" value="METHYLTRANSFERASE DOMAIN-CONTAINING PROTEIN"/>
    <property type="match status" value="1"/>
</dbReference>
<dbReference type="PROSITE" id="PS50103">
    <property type="entry name" value="ZF_C3H1"/>
    <property type="match status" value="1"/>
</dbReference>
<keyword evidence="1 4" id="KW-0479">Metal-binding</keyword>
<feature type="compositionally biased region" description="Basic and acidic residues" evidence="5">
    <location>
        <begin position="155"/>
        <end position="175"/>
    </location>
</feature>
<organism evidence="8">
    <name type="scientific">Micromonas pusilla (strain CCMP1545)</name>
    <name type="common">Picoplanktonic green alga</name>
    <dbReference type="NCBI Taxonomy" id="564608"/>
    <lineage>
        <taxon>Eukaryota</taxon>
        <taxon>Viridiplantae</taxon>
        <taxon>Chlorophyta</taxon>
        <taxon>Mamiellophyceae</taxon>
        <taxon>Mamiellales</taxon>
        <taxon>Mamiellaceae</taxon>
        <taxon>Micromonas</taxon>
    </lineage>
</organism>
<dbReference type="GO" id="GO:0008270">
    <property type="term" value="F:zinc ion binding"/>
    <property type="evidence" value="ECO:0007669"/>
    <property type="project" value="UniProtKB-KW"/>
</dbReference>
<dbReference type="OMA" id="WAHLECA"/>
<dbReference type="AlphaFoldDB" id="C1N3E3"/>
<evidence type="ECO:0000256" key="4">
    <source>
        <dbReference type="PROSITE-ProRule" id="PRU00723"/>
    </source>
</evidence>
<evidence type="ECO:0000259" key="6">
    <source>
        <dbReference type="PROSITE" id="PS50103"/>
    </source>
</evidence>
<dbReference type="Pfam" id="PF00642">
    <property type="entry name" value="zf-CCCH"/>
    <property type="match status" value="1"/>
</dbReference>
<keyword evidence="3 4" id="KW-0862">Zinc</keyword>
<reference evidence="7 8" key="1">
    <citation type="journal article" date="2009" name="Science">
        <title>Green evolution and dynamic adaptations revealed by genomes of the marine picoeukaryotes Micromonas.</title>
        <authorList>
            <person name="Worden A.Z."/>
            <person name="Lee J.H."/>
            <person name="Mock T."/>
            <person name="Rouze P."/>
            <person name="Simmons M.P."/>
            <person name="Aerts A.L."/>
            <person name="Allen A.E."/>
            <person name="Cuvelier M.L."/>
            <person name="Derelle E."/>
            <person name="Everett M.V."/>
            <person name="Foulon E."/>
            <person name="Grimwood J."/>
            <person name="Gundlach H."/>
            <person name="Henrissat B."/>
            <person name="Napoli C."/>
            <person name="McDonald S.M."/>
            <person name="Parker M.S."/>
            <person name="Rombauts S."/>
            <person name="Salamov A."/>
            <person name="Von Dassow P."/>
            <person name="Badger J.H."/>
            <person name="Coutinho P.M."/>
            <person name="Demir E."/>
            <person name="Dubchak I."/>
            <person name="Gentemann C."/>
            <person name="Eikrem W."/>
            <person name="Gready J.E."/>
            <person name="John U."/>
            <person name="Lanier W."/>
            <person name="Lindquist E.A."/>
            <person name="Lucas S."/>
            <person name="Mayer K.F."/>
            <person name="Moreau H."/>
            <person name="Not F."/>
            <person name="Otillar R."/>
            <person name="Panaud O."/>
            <person name="Pangilinan J."/>
            <person name="Paulsen I."/>
            <person name="Piegu B."/>
            <person name="Poliakov A."/>
            <person name="Robbens S."/>
            <person name="Schmutz J."/>
            <person name="Toulza E."/>
            <person name="Wyss T."/>
            <person name="Zelensky A."/>
            <person name="Zhou K."/>
            <person name="Armbrust E.V."/>
            <person name="Bhattacharya D."/>
            <person name="Goodenough U.W."/>
            <person name="Van de Peer Y."/>
            <person name="Grigoriev I.V."/>
        </authorList>
    </citation>
    <scope>NUCLEOTIDE SEQUENCE [LARGE SCALE GENOMIC DNA]</scope>
    <source>
        <strain evidence="7 8">CCMP1545</strain>
    </source>
</reference>
<dbReference type="InterPro" id="IPR036855">
    <property type="entry name" value="Znf_CCCH_sf"/>
</dbReference>
<keyword evidence="2 4" id="KW-0863">Zinc-finger</keyword>
<proteinExistence type="predicted"/>
<keyword evidence="8" id="KW-1185">Reference proteome</keyword>
<dbReference type="KEGG" id="mpp:MICPUCDRAFT_52141"/>
<accession>C1N3E3</accession>
<feature type="domain" description="C3H1-type" evidence="6">
    <location>
        <begin position="13"/>
        <end position="41"/>
    </location>
</feature>
<feature type="zinc finger region" description="C3H1-type" evidence="4">
    <location>
        <begin position="13"/>
        <end position="41"/>
    </location>
</feature>
<dbReference type="RefSeq" id="XP_003062364.1">
    <property type="nucleotide sequence ID" value="XM_003062318.1"/>
</dbReference>
<feature type="compositionally biased region" description="Basic residues" evidence="5">
    <location>
        <begin position="66"/>
        <end position="75"/>
    </location>
</feature>
<gene>
    <name evidence="7" type="ORF">MICPUCDRAFT_52141</name>
</gene>
<feature type="region of interest" description="Disordered" evidence="5">
    <location>
        <begin position="225"/>
        <end position="245"/>
    </location>
</feature>
<sequence length="459" mass="49567">MTTAAAEGRESPSRAPATCRHWLRARACLYGDSCKFAHPPDDAARSSVDDVESCRRPNGDGDGSTRRRRRRSRVRKRGKCGFMRRFLLDTYGVETLQSGVVVDVGGGRGELSFELENLNDVRCVVVDPQPLKVSRLEAKLRGGWYHRTAPLQRYNTRDAEGTARDGDEGGDDDRTGAGAGAAARRPAHWRLLWSPSLWSGDVGPTRTSVYRAWAAARTVRFFESGSGKETRAAAAAGGGGGAHDASSALVSRALKRLDDADVDVETARPRRPNDDTDAAADDDERCECGGRDDPSTTPEGVRPRDEVLKERRSPRERGRMGTSHDDAAAACDAFPPDAACDAFPPDAATVAAALASCSILVGMHPDQATEWIVDYALEHRKPFAVVPCCVCPTAFPRRRTSAGGAVITHDDFVAYLTRKGEDGEIASARLGFEGKDVVVYSTYGRRGGREDSARSQRGG</sequence>
<dbReference type="GeneID" id="9687804"/>
<feature type="compositionally biased region" description="Basic and acidic residues" evidence="5">
    <location>
        <begin position="260"/>
        <end position="274"/>
    </location>
</feature>
<dbReference type="SUPFAM" id="SSF90229">
    <property type="entry name" value="CCCH zinc finger"/>
    <property type="match status" value="1"/>
</dbReference>
<dbReference type="OrthoDB" id="7459479at2759"/>
<feature type="compositionally biased region" description="Acidic residues" evidence="5">
    <location>
        <begin position="275"/>
        <end position="285"/>
    </location>
</feature>
<dbReference type="Proteomes" id="UP000001876">
    <property type="component" value="Unassembled WGS sequence"/>
</dbReference>